<dbReference type="SUPFAM" id="SSF51445">
    <property type="entry name" value="(Trans)glycosidases"/>
    <property type="match status" value="1"/>
</dbReference>
<keyword evidence="3" id="KW-0326">Glycosidase</keyword>
<dbReference type="GO" id="GO:0009253">
    <property type="term" value="P:peptidoglycan catabolic process"/>
    <property type="evidence" value="ECO:0007669"/>
    <property type="project" value="InterPro"/>
</dbReference>
<accession>A0A1I7FWY4</accession>
<organism evidence="5 6">
    <name type="scientific">Alicyclobacillus macrosporangiidus</name>
    <dbReference type="NCBI Taxonomy" id="392015"/>
    <lineage>
        <taxon>Bacteria</taxon>
        <taxon>Bacillati</taxon>
        <taxon>Bacillota</taxon>
        <taxon>Bacilli</taxon>
        <taxon>Bacillales</taxon>
        <taxon>Alicyclobacillaceae</taxon>
        <taxon>Alicyclobacillus</taxon>
    </lineage>
</organism>
<feature type="domain" description="Peptidoglycan binding-like" evidence="4">
    <location>
        <begin position="235"/>
        <end position="291"/>
    </location>
</feature>
<proteinExistence type="inferred from homology"/>
<dbReference type="STRING" id="392015.SAMN05421543_101494"/>
<dbReference type="OrthoDB" id="9802228at2"/>
<comment type="similarity">
    <text evidence="1">Belongs to the glycosyl hydrolase 25 family.</text>
</comment>
<keyword evidence="2" id="KW-0378">Hydrolase</keyword>
<dbReference type="InterPro" id="IPR018077">
    <property type="entry name" value="Glyco_hydro_fam25_subgr"/>
</dbReference>
<dbReference type="Gene3D" id="1.10.101.10">
    <property type="entry name" value="PGBD-like superfamily/PGBD"/>
    <property type="match status" value="2"/>
</dbReference>
<feature type="domain" description="Peptidoglycan binding-like" evidence="4">
    <location>
        <begin position="307"/>
        <end position="363"/>
    </location>
</feature>
<dbReference type="PANTHER" id="PTHR34135">
    <property type="entry name" value="LYSOZYME"/>
    <property type="match status" value="1"/>
</dbReference>
<reference evidence="6" key="1">
    <citation type="submission" date="2016-10" db="EMBL/GenBank/DDBJ databases">
        <authorList>
            <person name="Varghese N."/>
        </authorList>
    </citation>
    <scope>NUCLEOTIDE SEQUENCE [LARGE SCALE GENOMIC DNA]</scope>
    <source>
        <strain evidence="6">DSM 17980</strain>
    </source>
</reference>
<dbReference type="Pfam" id="PF01471">
    <property type="entry name" value="PG_binding_1"/>
    <property type="match status" value="2"/>
</dbReference>
<dbReference type="Pfam" id="PF01183">
    <property type="entry name" value="Glyco_hydro_25"/>
    <property type="match status" value="1"/>
</dbReference>
<dbReference type="InterPro" id="IPR017853">
    <property type="entry name" value="GH"/>
</dbReference>
<dbReference type="InterPro" id="IPR036366">
    <property type="entry name" value="PGBDSf"/>
</dbReference>
<dbReference type="GO" id="GO:0016052">
    <property type="term" value="P:carbohydrate catabolic process"/>
    <property type="evidence" value="ECO:0007669"/>
    <property type="project" value="TreeGrafter"/>
</dbReference>
<dbReference type="EMBL" id="FPBV01000001">
    <property type="protein sequence ID" value="SFU40714.1"/>
    <property type="molecule type" value="Genomic_DNA"/>
</dbReference>
<evidence type="ECO:0000256" key="2">
    <source>
        <dbReference type="ARBA" id="ARBA00022801"/>
    </source>
</evidence>
<dbReference type="Proteomes" id="UP000183508">
    <property type="component" value="Unassembled WGS sequence"/>
</dbReference>
<dbReference type="InterPro" id="IPR002053">
    <property type="entry name" value="Glyco_hydro_25"/>
</dbReference>
<dbReference type="SMART" id="SM00641">
    <property type="entry name" value="Glyco_25"/>
    <property type="match status" value="1"/>
</dbReference>
<sequence length="366" mass="39051">MAQLNPDWARGIDVSNNNGVIDWTKVASSGVTFAFMKATEGATWHDPTFTSNYKAAKAAGLLVGAYCFARFGSSSPEDEADAFVKAVEAAGGFDVLPPVLDLEDDAGMAPAELADCALRWAKRVEEKTGHKPVLYISPAFARVHLTGDALADLPLWIAHYGVDSPQVPAPWHDWTFWQYTDGGQVPGIPGRVDLDVFKGTAAELRGDKTAPISSRPGSVQPPKLSLHRTLYPGASGPDVQLCQRLLYRAGFHPGQIDGAYGPATVAAVRAFQVSAHIAVDGVCGPDTWSHLEASKQADRPLTGRGDTGQQVTDLQHLLNFHGASPGAVDGVFGQHTEDAVRKFQRGRGLEVDGKVGPQTWGALLHV</sequence>
<gene>
    <name evidence="5" type="ORF">SAMN05421543_101494</name>
</gene>
<name>A0A1I7FWY4_9BACL</name>
<evidence type="ECO:0000256" key="1">
    <source>
        <dbReference type="ARBA" id="ARBA00010646"/>
    </source>
</evidence>
<dbReference type="GO" id="GO:0003796">
    <property type="term" value="F:lysozyme activity"/>
    <property type="evidence" value="ECO:0007669"/>
    <property type="project" value="InterPro"/>
</dbReference>
<dbReference type="SUPFAM" id="SSF47090">
    <property type="entry name" value="PGBD-like"/>
    <property type="match status" value="2"/>
</dbReference>
<protein>
    <submittedName>
        <fullName evidence="5">Lysozyme</fullName>
    </submittedName>
</protein>
<dbReference type="AlphaFoldDB" id="A0A1I7FWY4"/>
<dbReference type="CDD" id="cd00599">
    <property type="entry name" value="GH25_muramidase"/>
    <property type="match status" value="1"/>
</dbReference>
<evidence type="ECO:0000256" key="3">
    <source>
        <dbReference type="ARBA" id="ARBA00023295"/>
    </source>
</evidence>
<dbReference type="InterPro" id="IPR002477">
    <property type="entry name" value="Peptidoglycan-bd-like"/>
</dbReference>
<dbReference type="Gene3D" id="3.20.20.80">
    <property type="entry name" value="Glycosidases"/>
    <property type="match status" value="1"/>
</dbReference>
<dbReference type="PANTHER" id="PTHR34135:SF2">
    <property type="entry name" value="LYSOZYME"/>
    <property type="match status" value="1"/>
</dbReference>
<dbReference type="RefSeq" id="WP_074949145.1">
    <property type="nucleotide sequence ID" value="NZ_FPBV01000001.1"/>
</dbReference>
<evidence type="ECO:0000313" key="6">
    <source>
        <dbReference type="Proteomes" id="UP000183508"/>
    </source>
</evidence>
<dbReference type="InterPro" id="IPR036365">
    <property type="entry name" value="PGBD-like_sf"/>
</dbReference>
<dbReference type="PROSITE" id="PS51904">
    <property type="entry name" value="GLYCOSYL_HYDROL_F25_2"/>
    <property type="match status" value="1"/>
</dbReference>
<dbReference type="GO" id="GO:0016998">
    <property type="term" value="P:cell wall macromolecule catabolic process"/>
    <property type="evidence" value="ECO:0007669"/>
    <property type="project" value="InterPro"/>
</dbReference>
<evidence type="ECO:0000259" key="4">
    <source>
        <dbReference type="Pfam" id="PF01471"/>
    </source>
</evidence>
<keyword evidence="6" id="KW-1185">Reference proteome</keyword>
<evidence type="ECO:0000313" key="5">
    <source>
        <dbReference type="EMBL" id="SFU40714.1"/>
    </source>
</evidence>